<evidence type="ECO:0000313" key="2">
    <source>
        <dbReference type="Proteomes" id="UP001515500"/>
    </source>
</evidence>
<dbReference type="InterPro" id="IPR006502">
    <property type="entry name" value="PDDEXK-like"/>
</dbReference>
<dbReference type="Pfam" id="PF04720">
    <property type="entry name" value="PDDEXK_6"/>
    <property type="match status" value="1"/>
</dbReference>
<gene>
    <name evidence="3" type="primary">LOC120261685</name>
</gene>
<dbReference type="Proteomes" id="UP001515500">
    <property type="component" value="Chromosome 5"/>
</dbReference>
<feature type="compositionally biased region" description="Basic and acidic residues" evidence="1">
    <location>
        <begin position="17"/>
        <end position="28"/>
    </location>
</feature>
<dbReference type="NCBIfam" id="TIGR01615">
    <property type="entry name" value="A_thal_3542"/>
    <property type="match status" value="1"/>
</dbReference>
<organism evidence="2 3">
    <name type="scientific">Dioscorea cayennensis subsp. rotundata</name>
    <name type="common">White Guinea yam</name>
    <name type="synonym">Dioscorea rotundata</name>
    <dbReference type="NCBI Taxonomy" id="55577"/>
    <lineage>
        <taxon>Eukaryota</taxon>
        <taxon>Viridiplantae</taxon>
        <taxon>Streptophyta</taxon>
        <taxon>Embryophyta</taxon>
        <taxon>Tracheophyta</taxon>
        <taxon>Spermatophyta</taxon>
        <taxon>Magnoliopsida</taxon>
        <taxon>Liliopsida</taxon>
        <taxon>Dioscoreales</taxon>
        <taxon>Dioscoreaceae</taxon>
        <taxon>Dioscorea</taxon>
    </lineage>
</organism>
<feature type="region of interest" description="Disordered" evidence="1">
    <location>
        <begin position="17"/>
        <end position="42"/>
    </location>
</feature>
<name>A0AB40BGF4_DIOCR</name>
<keyword evidence="2" id="KW-1185">Reference proteome</keyword>
<dbReference type="PANTHER" id="PTHR31579">
    <property type="entry name" value="OS03G0796600 PROTEIN"/>
    <property type="match status" value="1"/>
</dbReference>
<evidence type="ECO:0000256" key="1">
    <source>
        <dbReference type="SAM" id="MobiDB-lite"/>
    </source>
</evidence>
<feature type="compositionally biased region" description="Acidic residues" evidence="1">
    <location>
        <begin position="54"/>
        <end position="71"/>
    </location>
</feature>
<dbReference type="RefSeq" id="XP_039125598.1">
    <property type="nucleotide sequence ID" value="XM_039269664.1"/>
</dbReference>
<reference evidence="3" key="1">
    <citation type="submission" date="2025-08" db="UniProtKB">
        <authorList>
            <consortium name="RefSeq"/>
        </authorList>
    </citation>
    <scope>IDENTIFICATION</scope>
</reference>
<dbReference type="PANTHER" id="PTHR31579:SF84">
    <property type="entry name" value="F21O3.6 PROTEIN"/>
    <property type="match status" value="1"/>
</dbReference>
<accession>A0AB40BGF4</accession>
<evidence type="ECO:0000313" key="3">
    <source>
        <dbReference type="RefSeq" id="XP_039125598.1"/>
    </source>
</evidence>
<sequence length="273" mass="30272">MVFIRAKRVTDPLNEKVRARIRGDDGHYDTSSSSGSDHEGTSFFSDLVNEFLESDDNAPPDDAGSAEDESPESQAAEVAEMVKELLRSSDRLRRRVISDVCDAAKVFDGMPAVLYRRAVMGRLRELGYNAGVCTARWESSGGLTAGSYEYVDVVVGEKVRYIVDLDFKAEFEIARATVEYEDVVRQLPKVMVAVPEELRRLVKMVAEAGRRSMKSKGLHVPPWRKGRYVVAKWLGPYRRTVNAGGFRYGAGEVKSRAVGFLAGDGDRVVKVVV</sequence>
<proteinExistence type="predicted"/>
<feature type="region of interest" description="Disordered" evidence="1">
    <location>
        <begin position="54"/>
        <end position="76"/>
    </location>
</feature>
<dbReference type="AlphaFoldDB" id="A0AB40BGF4"/>
<dbReference type="GeneID" id="120261685"/>
<protein>
    <submittedName>
        <fullName evidence="3">Uncharacterized protein LOC120261685</fullName>
    </submittedName>
</protein>